<dbReference type="Gene3D" id="1.25.40.10">
    <property type="entry name" value="Tetratricopeptide repeat domain"/>
    <property type="match status" value="1"/>
</dbReference>
<dbReference type="HOGENOM" id="CLU_101871_1_0_1"/>
<dbReference type="EMBL" id="KN840666">
    <property type="protein sequence ID" value="KIP02562.1"/>
    <property type="molecule type" value="Genomic_DNA"/>
</dbReference>
<organism evidence="1 2">
    <name type="scientific">Phlebiopsis gigantea (strain 11061_1 CR5-6)</name>
    <name type="common">White-rot fungus</name>
    <name type="synonym">Peniophora gigantea</name>
    <dbReference type="NCBI Taxonomy" id="745531"/>
    <lineage>
        <taxon>Eukaryota</taxon>
        <taxon>Fungi</taxon>
        <taxon>Dikarya</taxon>
        <taxon>Basidiomycota</taxon>
        <taxon>Agaricomycotina</taxon>
        <taxon>Agaricomycetes</taxon>
        <taxon>Polyporales</taxon>
        <taxon>Phanerochaetaceae</taxon>
        <taxon>Phlebiopsis</taxon>
    </lineage>
</organism>
<evidence type="ECO:0008006" key="3">
    <source>
        <dbReference type="Google" id="ProtNLM"/>
    </source>
</evidence>
<name>A0A0C3S0M2_PHLG1</name>
<sequence length="140" mass="15742">MGMLMWGLTQRHGWGCAPSESKGFKWLRRAAEMAVGDLEAARAGMDRSAIKSELVLAIYEVGQSFFRGWGVEKDKKMAISYYKLASELGDPDAQQELAFCYANGKGCKKDRKEAAKWYRAAVKQGVSDIGLAWIYKEKYQ</sequence>
<dbReference type="GO" id="GO:0010972">
    <property type="term" value="P:negative regulation of G2/M transition of mitotic cell cycle"/>
    <property type="evidence" value="ECO:0007669"/>
    <property type="project" value="TreeGrafter"/>
</dbReference>
<accession>A0A0C3S0M2</accession>
<keyword evidence="2" id="KW-1185">Reference proteome</keyword>
<dbReference type="GO" id="GO:0032153">
    <property type="term" value="C:cell division site"/>
    <property type="evidence" value="ECO:0007669"/>
    <property type="project" value="TreeGrafter"/>
</dbReference>
<dbReference type="InterPro" id="IPR052945">
    <property type="entry name" value="Mitotic_Regulator"/>
</dbReference>
<proteinExistence type="predicted"/>
<dbReference type="OrthoDB" id="2148946at2759"/>
<dbReference type="PANTHER" id="PTHR43628">
    <property type="entry name" value="ACTIVATOR OF C KINASE PROTEIN 1-RELATED"/>
    <property type="match status" value="1"/>
</dbReference>
<dbReference type="SUPFAM" id="SSF81901">
    <property type="entry name" value="HCP-like"/>
    <property type="match status" value="1"/>
</dbReference>
<evidence type="ECO:0000313" key="2">
    <source>
        <dbReference type="Proteomes" id="UP000053257"/>
    </source>
</evidence>
<dbReference type="PANTHER" id="PTHR43628:SF1">
    <property type="entry name" value="CHITIN SYNTHASE REGULATORY FACTOR 2-RELATED"/>
    <property type="match status" value="1"/>
</dbReference>
<dbReference type="InterPro" id="IPR006597">
    <property type="entry name" value="Sel1-like"/>
</dbReference>
<dbReference type="SMART" id="SM00671">
    <property type="entry name" value="SEL1"/>
    <property type="match status" value="3"/>
</dbReference>
<dbReference type="Proteomes" id="UP000053257">
    <property type="component" value="Unassembled WGS sequence"/>
</dbReference>
<evidence type="ECO:0000313" key="1">
    <source>
        <dbReference type="EMBL" id="KIP02562.1"/>
    </source>
</evidence>
<dbReference type="STRING" id="745531.A0A0C3S0M2"/>
<dbReference type="AlphaFoldDB" id="A0A0C3S0M2"/>
<gene>
    <name evidence="1" type="ORF">PHLGIDRAFT_26522</name>
</gene>
<dbReference type="Pfam" id="PF08238">
    <property type="entry name" value="Sel1"/>
    <property type="match status" value="3"/>
</dbReference>
<protein>
    <recommendedName>
        <fullName evidence="3">HCP-like protein</fullName>
    </recommendedName>
</protein>
<reference evidence="1 2" key="1">
    <citation type="journal article" date="2014" name="PLoS Genet.">
        <title>Analysis of the Phlebiopsis gigantea genome, transcriptome and secretome provides insight into its pioneer colonization strategies of wood.</title>
        <authorList>
            <person name="Hori C."/>
            <person name="Ishida T."/>
            <person name="Igarashi K."/>
            <person name="Samejima M."/>
            <person name="Suzuki H."/>
            <person name="Master E."/>
            <person name="Ferreira P."/>
            <person name="Ruiz-Duenas F.J."/>
            <person name="Held B."/>
            <person name="Canessa P."/>
            <person name="Larrondo L.F."/>
            <person name="Schmoll M."/>
            <person name="Druzhinina I.S."/>
            <person name="Kubicek C.P."/>
            <person name="Gaskell J.A."/>
            <person name="Kersten P."/>
            <person name="St John F."/>
            <person name="Glasner J."/>
            <person name="Sabat G."/>
            <person name="Splinter BonDurant S."/>
            <person name="Syed K."/>
            <person name="Yadav J."/>
            <person name="Mgbeahuruike A.C."/>
            <person name="Kovalchuk A."/>
            <person name="Asiegbu F.O."/>
            <person name="Lackner G."/>
            <person name="Hoffmeister D."/>
            <person name="Rencoret J."/>
            <person name="Gutierrez A."/>
            <person name="Sun H."/>
            <person name="Lindquist E."/>
            <person name="Barry K."/>
            <person name="Riley R."/>
            <person name="Grigoriev I.V."/>
            <person name="Henrissat B."/>
            <person name="Kues U."/>
            <person name="Berka R.M."/>
            <person name="Martinez A.T."/>
            <person name="Covert S.F."/>
            <person name="Blanchette R.A."/>
            <person name="Cullen D."/>
        </authorList>
    </citation>
    <scope>NUCLEOTIDE SEQUENCE [LARGE SCALE GENOMIC DNA]</scope>
    <source>
        <strain evidence="1 2">11061_1 CR5-6</strain>
    </source>
</reference>
<dbReference type="InterPro" id="IPR011990">
    <property type="entry name" value="TPR-like_helical_dom_sf"/>
</dbReference>